<organism evidence="8 9">
    <name type="scientific">Amphibalanus amphitrite</name>
    <name type="common">Striped barnacle</name>
    <name type="synonym">Balanus amphitrite</name>
    <dbReference type="NCBI Taxonomy" id="1232801"/>
    <lineage>
        <taxon>Eukaryota</taxon>
        <taxon>Metazoa</taxon>
        <taxon>Ecdysozoa</taxon>
        <taxon>Arthropoda</taxon>
        <taxon>Crustacea</taxon>
        <taxon>Multicrustacea</taxon>
        <taxon>Cirripedia</taxon>
        <taxon>Thoracica</taxon>
        <taxon>Thoracicalcarea</taxon>
        <taxon>Balanomorpha</taxon>
        <taxon>Balanoidea</taxon>
        <taxon>Balanidae</taxon>
        <taxon>Amphibalaninae</taxon>
        <taxon>Amphibalanus</taxon>
    </lineage>
</organism>
<feature type="domain" description="FAD dependent oxidoreductase" evidence="7">
    <location>
        <begin position="7"/>
        <end position="319"/>
    </location>
</feature>
<comment type="cofactor">
    <cofactor evidence="1 6">
        <name>FAD</name>
        <dbReference type="ChEBI" id="CHEBI:57692"/>
    </cofactor>
</comment>
<dbReference type="Proteomes" id="UP000440578">
    <property type="component" value="Unassembled WGS sequence"/>
</dbReference>
<dbReference type="PIRSF" id="PIRSF000189">
    <property type="entry name" value="D-aa_oxidase"/>
    <property type="match status" value="1"/>
</dbReference>
<keyword evidence="9" id="KW-1185">Reference proteome</keyword>
<dbReference type="EMBL" id="VIIS01000429">
    <property type="protein sequence ID" value="KAF0309163.1"/>
    <property type="molecule type" value="Genomic_DNA"/>
</dbReference>
<dbReference type="OrthoDB" id="2015447at2759"/>
<dbReference type="GO" id="GO:0071949">
    <property type="term" value="F:FAD binding"/>
    <property type="evidence" value="ECO:0007669"/>
    <property type="project" value="InterPro"/>
</dbReference>
<feature type="binding site" evidence="6">
    <location>
        <position position="169"/>
    </location>
    <ligand>
        <name>FAD</name>
        <dbReference type="ChEBI" id="CHEBI:57692"/>
    </ligand>
</feature>
<reference evidence="8 9" key="1">
    <citation type="submission" date="2019-07" db="EMBL/GenBank/DDBJ databases">
        <title>Draft genome assembly of a fouling barnacle, Amphibalanus amphitrite (Darwin, 1854): The first reference genome for Thecostraca.</title>
        <authorList>
            <person name="Kim W."/>
        </authorList>
    </citation>
    <scope>NUCLEOTIDE SEQUENCE [LARGE SCALE GENOMIC DNA]</scope>
    <source>
        <strain evidence="8">SNU_AA5</strain>
        <tissue evidence="8">Soma without cirri and trophi</tissue>
    </source>
</reference>
<evidence type="ECO:0000256" key="1">
    <source>
        <dbReference type="ARBA" id="ARBA00001974"/>
    </source>
</evidence>
<feature type="binding site" evidence="6">
    <location>
        <position position="224"/>
    </location>
    <ligand>
        <name>D-dopa</name>
        <dbReference type="ChEBI" id="CHEBI:149689"/>
    </ligand>
</feature>
<evidence type="ECO:0000259" key="7">
    <source>
        <dbReference type="Pfam" id="PF01266"/>
    </source>
</evidence>
<comment type="similarity">
    <text evidence="2">Belongs to the DAMOX/DASOX family.</text>
</comment>
<dbReference type="InterPro" id="IPR006076">
    <property type="entry name" value="FAD-dep_OxRdtase"/>
</dbReference>
<name>A0A6A4WT56_AMPAM</name>
<feature type="binding site" evidence="6">
    <location>
        <begin position="44"/>
        <end position="45"/>
    </location>
    <ligand>
        <name>FAD</name>
        <dbReference type="ChEBI" id="CHEBI:57692"/>
    </ligand>
</feature>
<keyword evidence="5" id="KW-0560">Oxidoreductase</keyword>
<feature type="binding site" evidence="6">
    <location>
        <position position="185"/>
    </location>
    <ligand>
        <name>FAD</name>
        <dbReference type="ChEBI" id="CHEBI:57692"/>
    </ligand>
</feature>
<evidence type="ECO:0000256" key="2">
    <source>
        <dbReference type="ARBA" id="ARBA00006730"/>
    </source>
</evidence>
<evidence type="ECO:0000313" key="8">
    <source>
        <dbReference type="EMBL" id="KAF0309163.1"/>
    </source>
</evidence>
<dbReference type="Gene3D" id="3.40.50.720">
    <property type="entry name" value="NAD(P)-binding Rossmann-like Domain"/>
    <property type="match status" value="1"/>
</dbReference>
<evidence type="ECO:0000256" key="6">
    <source>
        <dbReference type="PIRSR" id="PIRSR000189-1"/>
    </source>
</evidence>
<dbReference type="Pfam" id="PF01266">
    <property type="entry name" value="DAO"/>
    <property type="match status" value="1"/>
</dbReference>
<evidence type="ECO:0000256" key="4">
    <source>
        <dbReference type="ARBA" id="ARBA00022827"/>
    </source>
</evidence>
<evidence type="ECO:0000256" key="5">
    <source>
        <dbReference type="ARBA" id="ARBA00023002"/>
    </source>
</evidence>
<accession>A0A6A4WT56</accession>
<dbReference type="SUPFAM" id="SSF51971">
    <property type="entry name" value="Nucleotide-binding domain"/>
    <property type="match status" value="1"/>
</dbReference>
<comment type="caution">
    <text evidence="8">The sequence shown here is derived from an EMBL/GenBank/DDBJ whole genome shotgun (WGS) entry which is preliminary data.</text>
</comment>
<dbReference type="AlphaFoldDB" id="A0A6A4WT56"/>
<protein>
    <submittedName>
        <fullName evidence="8">D-aspartate oxidase</fullName>
    </submittedName>
</protein>
<dbReference type="InterPro" id="IPR023209">
    <property type="entry name" value="DAO"/>
</dbReference>
<dbReference type="GO" id="GO:0005737">
    <property type="term" value="C:cytoplasm"/>
    <property type="evidence" value="ECO:0007669"/>
    <property type="project" value="TreeGrafter"/>
</dbReference>
<sequence length="338" mass="36917">MPEPLSVCVLGAGVVGLHVAVRLQKDFPAARVTVIAAGQGAQTTSIGAAGIFYPGTFNTVIPNMKQEIFAESYRYYSELLRSDEAASAGLCELSGYYFTRHGPGHASNELLQRLCPDYRLATERELRLCPGGWTDGVFCTTLLADDTYQLGWLTKRFRDAGGVVIPCAVKSFNDVSEYDIVVNCTGIGARALTGDQRLVPLRGQVFQVKAPWIKTYYFGEDETYIIPGVNHVTLGGSRTLSANTQVDEEESKAIWERCIKMVPSLKGAEIVRQWVGLRPYRDPVRIEKERLDTGVTVIHCYGHGSCGVMTAPGSAAQVSRLVAEVTRGDFTNPAVSRL</sequence>
<dbReference type="Gene3D" id="3.30.9.10">
    <property type="entry name" value="D-Amino Acid Oxidase, subunit A, domain 2"/>
    <property type="match status" value="1"/>
</dbReference>
<feature type="binding site" evidence="6">
    <location>
        <position position="278"/>
    </location>
    <ligand>
        <name>D-dopa</name>
        <dbReference type="ChEBI" id="CHEBI:149689"/>
    </ligand>
</feature>
<proteinExistence type="inferred from homology"/>
<evidence type="ECO:0000313" key="9">
    <source>
        <dbReference type="Proteomes" id="UP000440578"/>
    </source>
</evidence>
<evidence type="ECO:0000256" key="3">
    <source>
        <dbReference type="ARBA" id="ARBA00022630"/>
    </source>
</evidence>
<keyword evidence="4 6" id="KW-0274">FAD</keyword>
<dbReference type="PANTHER" id="PTHR11530">
    <property type="entry name" value="D-AMINO ACID OXIDASE"/>
    <property type="match status" value="1"/>
</dbReference>
<dbReference type="PANTHER" id="PTHR11530:SF17">
    <property type="entry name" value="RE49860P"/>
    <property type="match status" value="1"/>
</dbReference>
<dbReference type="GO" id="GO:0003884">
    <property type="term" value="F:D-amino-acid oxidase activity"/>
    <property type="evidence" value="ECO:0007669"/>
    <property type="project" value="InterPro"/>
</dbReference>
<gene>
    <name evidence="8" type="primary">DDO_1</name>
    <name evidence="8" type="ORF">FJT64_019693</name>
</gene>
<dbReference type="SUPFAM" id="SSF54373">
    <property type="entry name" value="FAD-linked reductases, C-terminal domain"/>
    <property type="match status" value="1"/>
</dbReference>
<dbReference type="GO" id="GO:0019478">
    <property type="term" value="P:D-amino acid catabolic process"/>
    <property type="evidence" value="ECO:0007669"/>
    <property type="project" value="TreeGrafter"/>
</dbReference>
<keyword evidence="3" id="KW-0285">Flavoprotein</keyword>